<dbReference type="EMBL" id="JAQNDN010000010">
    <property type="protein sequence ID" value="MDC0669760.1"/>
    <property type="molecule type" value="Genomic_DNA"/>
</dbReference>
<feature type="compositionally biased region" description="Low complexity" evidence="1">
    <location>
        <begin position="27"/>
        <end position="93"/>
    </location>
</feature>
<reference evidence="3 4" key="1">
    <citation type="submission" date="2022-11" db="EMBL/GenBank/DDBJ databases">
        <title>Minimal conservation of predation-associated metabolite biosynthetic gene clusters underscores biosynthetic potential of Myxococcota including descriptions for ten novel species: Archangium lansinium sp. nov., Myxococcus landrumus sp. nov., Nannocystis bai.</title>
        <authorList>
            <person name="Ahearne A."/>
            <person name="Stevens C."/>
            <person name="Dowd S."/>
        </authorList>
    </citation>
    <scope>NUCLEOTIDE SEQUENCE [LARGE SCALE GENOMIC DNA]</scope>
    <source>
        <strain evidence="3 4">NCELM</strain>
    </source>
</reference>
<dbReference type="SUPFAM" id="SSF51261">
    <property type="entry name" value="Duplicated hybrid motif"/>
    <property type="match status" value="1"/>
</dbReference>
<name>A0ABT5B7X8_9BACT</name>
<feature type="domain" description="M23ase beta-sheet core" evidence="2">
    <location>
        <begin position="199"/>
        <end position="280"/>
    </location>
</feature>
<dbReference type="InterPro" id="IPR050570">
    <property type="entry name" value="Cell_wall_metabolism_enzyme"/>
</dbReference>
<dbReference type="CDD" id="cd12797">
    <property type="entry name" value="M23_peptidase"/>
    <property type="match status" value="1"/>
</dbReference>
<evidence type="ECO:0000256" key="1">
    <source>
        <dbReference type="SAM" id="MobiDB-lite"/>
    </source>
</evidence>
<proteinExistence type="predicted"/>
<gene>
    <name evidence="3" type="ORF">POL58_18550</name>
</gene>
<organism evidence="3 4">
    <name type="scientific">Nannocystis radixulma</name>
    <dbReference type="NCBI Taxonomy" id="2995305"/>
    <lineage>
        <taxon>Bacteria</taxon>
        <taxon>Pseudomonadati</taxon>
        <taxon>Myxococcota</taxon>
        <taxon>Polyangia</taxon>
        <taxon>Nannocystales</taxon>
        <taxon>Nannocystaceae</taxon>
        <taxon>Nannocystis</taxon>
    </lineage>
</organism>
<evidence type="ECO:0000259" key="2">
    <source>
        <dbReference type="Pfam" id="PF01551"/>
    </source>
</evidence>
<dbReference type="Pfam" id="PF01551">
    <property type="entry name" value="Peptidase_M23"/>
    <property type="match status" value="1"/>
</dbReference>
<keyword evidence="4" id="KW-1185">Reference proteome</keyword>
<feature type="region of interest" description="Disordered" evidence="1">
    <location>
        <begin position="27"/>
        <end position="96"/>
    </location>
</feature>
<sequence length="309" mass="31496">MATRLPVLVCAVAGAFVTSCQDFSQPDATITASSTSPATASGTSPATDPTSGATEPTTSGSTSGTTDAEPTTTADLSTASSAVSSSETTSSGAIPDLPGQCLGATEPCADASECCADAGLTCSTTTLGMVCCGLEGAACGTPNGEDCCGDQLCVGGTCIAPDTVPNFQAPYPCGQSWTYSHHDAEVRRALDFIDNSGNTDGAPAIAALAGVATRHYQEGGAGNYIVIDHWGGWQTYYFHLQAFSVEDGTYVQQGQEVGLVGSTGASSGPHMHFEELRNGEGKDIWLNGQLLAPYPGEYFQQSHTSANCP</sequence>
<evidence type="ECO:0000313" key="3">
    <source>
        <dbReference type="EMBL" id="MDC0669760.1"/>
    </source>
</evidence>
<dbReference type="InterPro" id="IPR016047">
    <property type="entry name" value="M23ase_b-sheet_dom"/>
</dbReference>
<dbReference type="PROSITE" id="PS51257">
    <property type="entry name" value="PROKAR_LIPOPROTEIN"/>
    <property type="match status" value="1"/>
</dbReference>
<accession>A0ABT5B7X8</accession>
<dbReference type="PANTHER" id="PTHR21666:SF270">
    <property type="entry name" value="MUREIN HYDROLASE ACTIVATOR ENVC"/>
    <property type="match status" value="1"/>
</dbReference>
<comment type="caution">
    <text evidence="3">The sequence shown here is derived from an EMBL/GenBank/DDBJ whole genome shotgun (WGS) entry which is preliminary data.</text>
</comment>
<dbReference type="InterPro" id="IPR011055">
    <property type="entry name" value="Dup_hybrid_motif"/>
</dbReference>
<dbReference type="Gene3D" id="2.70.70.10">
    <property type="entry name" value="Glucose Permease (Domain IIA)"/>
    <property type="match status" value="1"/>
</dbReference>
<dbReference type="Proteomes" id="UP001217838">
    <property type="component" value="Unassembled WGS sequence"/>
</dbReference>
<dbReference type="PANTHER" id="PTHR21666">
    <property type="entry name" value="PEPTIDASE-RELATED"/>
    <property type="match status" value="1"/>
</dbReference>
<evidence type="ECO:0000313" key="4">
    <source>
        <dbReference type="Proteomes" id="UP001217838"/>
    </source>
</evidence>
<protein>
    <submittedName>
        <fullName evidence="3">M23 family metallopeptidase</fullName>
    </submittedName>
</protein>
<dbReference type="RefSeq" id="WP_271999563.1">
    <property type="nucleotide sequence ID" value="NZ_JAQNDN010000010.1"/>
</dbReference>